<sequence>MSSVHSRNHSKATSATSSFNMILEHVLQYPGSYEIPLRTMYTLNCNPRAQPLPRDSTRTSTTSGYSANSGSASPVSGQMAWNDTESSAMDFTSQLMNHIGSLPSQTNSLPPPFIISFVSRCFHPDLSLVDFPQALTALDYLRDLEKRRCKEFIAAFERLGINLENFEDDIEQVADKYPGVALWAKNMQGKNKKAETYYAHIYLTLRRWIMINELSIQPFNKLNCLAMLNTLLPPQSPSGNSVLPSPLLQASTLKEERDCFFEYIGRVQKRGPRVLQEIVMFGKGEKDANGWYPVQRSVDKYLRVAKNTIDDCLATTGIETFTPAEGERKGKKTDSGVSFGSERRPSTIDSTADKVLPNMPNEALQAHKGLSKLERITREFKRMRVKTRPDVEEIVKVERHAAVDQIPIPGDKSKKSLKKARSFANLGGLRAANASSTSLTSGSRKGSDAMGFDAEAMKRHRKLYDQTQAQKSAKHMA</sequence>
<dbReference type="AlphaFoldDB" id="A0A6A5XH52"/>
<feature type="compositionally biased region" description="Basic and acidic residues" evidence="1">
    <location>
        <begin position="325"/>
        <end position="334"/>
    </location>
</feature>
<feature type="compositionally biased region" description="Polar residues" evidence="1">
    <location>
        <begin position="433"/>
        <end position="444"/>
    </location>
</feature>
<feature type="compositionally biased region" description="Polar residues" evidence="1">
    <location>
        <begin position="58"/>
        <end position="79"/>
    </location>
</feature>
<accession>A0A6A5XH52</accession>
<evidence type="ECO:0000313" key="3">
    <source>
        <dbReference type="Proteomes" id="UP000799778"/>
    </source>
</evidence>
<keyword evidence="3" id="KW-1185">Reference proteome</keyword>
<dbReference type="GeneID" id="54279989"/>
<evidence type="ECO:0000256" key="1">
    <source>
        <dbReference type="SAM" id="MobiDB-lite"/>
    </source>
</evidence>
<organism evidence="2 3">
    <name type="scientific">Aaosphaeria arxii CBS 175.79</name>
    <dbReference type="NCBI Taxonomy" id="1450172"/>
    <lineage>
        <taxon>Eukaryota</taxon>
        <taxon>Fungi</taxon>
        <taxon>Dikarya</taxon>
        <taxon>Ascomycota</taxon>
        <taxon>Pezizomycotina</taxon>
        <taxon>Dothideomycetes</taxon>
        <taxon>Pleosporomycetidae</taxon>
        <taxon>Pleosporales</taxon>
        <taxon>Pleosporales incertae sedis</taxon>
        <taxon>Aaosphaeria</taxon>
    </lineage>
</organism>
<reference evidence="2" key="1">
    <citation type="journal article" date="2020" name="Stud. Mycol.">
        <title>101 Dothideomycetes genomes: a test case for predicting lifestyles and emergence of pathogens.</title>
        <authorList>
            <person name="Haridas S."/>
            <person name="Albert R."/>
            <person name="Binder M."/>
            <person name="Bloem J."/>
            <person name="Labutti K."/>
            <person name="Salamov A."/>
            <person name="Andreopoulos B."/>
            <person name="Baker S."/>
            <person name="Barry K."/>
            <person name="Bills G."/>
            <person name="Bluhm B."/>
            <person name="Cannon C."/>
            <person name="Castanera R."/>
            <person name="Culley D."/>
            <person name="Daum C."/>
            <person name="Ezra D."/>
            <person name="Gonzalez J."/>
            <person name="Henrissat B."/>
            <person name="Kuo A."/>
            <person name="Liang C."/>
            <person name="Lipzen A."/>
            <person name="Lutzoni F."/>
            <person name="Magnuson J."/>
            <person name="Mondo S."/>
            <person name="Nolan M."/>
            <person name="Ohm R."/>
            <person name="Pangilinan J."/>
            <person name="Park H.-J."/>
            <person name="Ramirez L."/>
            <person name="Alfaro M."/>
            <person name="Sun H."/>
            <person name="Tritt A."/>
            <person name="Yoshinaga Y."/>
            <person name="Zwiers L.-H."/>
            <person name="Turgeon B."/>
            <person name="Goodwin S."/>
            <person name="Spatafora J."/>
            <person name="Crous P."/>
            <person name="Grigoriev I."/>
        </authorList>
    </citation>
    <scope>NUCLEOTIDE SEQUENCE</scope>
    <source>
        <strain evidence="2">CBS 175.79</strain>
    </source>
</reference>
<dbReference type="EMBL" id="ML978073">
    <property type="protein sequence ID" value="KAF2012167.1"/>
    <property type="molecule type" value="Genomic_DNA"/>
</dbReference>
<gene>
    <name evidence="2" type="ORF">BU24DRAFT_271274</name>
</gene>
<proteinExistence type="predicted"/>
<feature type="region of interest" description="Disordered" evidence="1">
    <location>
        <begin position="431"/>
        <end position="454"/>
    </location>
</feature>
<evidence type="ECO:0000313" key="2">
    <source>
        <dbReference type="EMBL" id="KAF2012167.1"/>
    </source>
</evidence>
<feature type="region of interest" description="Disordered" evidence="1">
    <location>
        <begin position="324"/>
        <end position="350"/>
    </location>
</feature>
<dbReference type="RefSeq" id="XP_033380506.1">
    <property type="nucleotide sequence ID" value="XM_033522592.1"/>
</dbReference>
<dbReference type="Proteomes" id="UP000799778">
    <property type="component" value="Unassembled WGS sequence"/>
</dbReference>
<protein>
    <submittedName>
        <fullName evidence="2">Uncharacterized protein</fullName>
    </submittedName>
</protein>
<feature type="region of interest" description="Disordered" evidence="1">
    <location>
        <begin position="46"/>
        <end position="79"/>
    </location>
</feature>
<dbReference type="OrthoDB" id="3533623at2759"/>
<name>A0A6A5XH52_9PLEO</name>